<dbReference type="SUPFAM" id="SSF46785">
    <property type="entry name" value="Winged helix' DNA-binding domain"/>
    <property type="match status" value="1"/>
</dbReference>
<protein>
    <submittedName>
        <fullName evidence="3">DNA-binding MarR family transcriptional regulator</fullName>
    </submittedName>
</protein>
<dbReference type="Pfam" id="PF12802">
    <property type="entry name" value="MarR_2"/>
    <property type="match status" value="1"/>
</dbReference>
<feature type="domain" description="HTH marR-type" evidence="2">
    <location>
        <begin position="8"/>
        <end position="144"/>
    </location>
</feature>
<dbReference type="Gene3D" id="1.10.10.10">
    <property type="entry name" value="Winged helix-like DNA-binding domain superfamily/Winged helix DNA-binding domain"/>
    <property type="match status" value="1"/>
</dbReference>
<dbReference type="InterPro" id="IPR039422">
    <property type="entry name" value="MarR/SlyA-like"/>
</dbReference>
<gene>
    <name evidence="3" type="ORF">HDA30_001412</name>
</gene>
<dbReference type="GO" id="GO:0003700">
    <property type="term" value="F:DNA-binding transcription factor activity"/>
    <property type="evidence" value="ECO:0007669"/>
    <property type="project" value="InterPro"/>
</dbReference>
<dbReference type="AlphaFoldDB" id="A0A7W7M3S7"/>
<dbReference type="InterPro" id="IPR036390">
    <property type="entry name" value="WH_DNA-bd_sf"/>
</dbReference>
<dbReference type="GO" id="GO:0003677">
    <property type="term" value="F:DNA binding"/>
    <property type="evidence" value="ECO:0007669"/>
    <property type="project" value="UniProtKB-KW"/>
</dbReference>
<accession>A0A7W7M3S7</accession>
<name>A0A7W7M3S7_9MICC</name>
<reference evidence="3 4" key="1">
    <citation type="submission" date="2020-08" db="EMBL/GenBank/DDBJ databases">
        <title>Sequencing the genomes of 1000 actinobacteria strains.</title>
        <authorList>
            <person name="Klenk H.-P."/>
        </authorList>
    </citation>
    <scope>NUCLEOTIDE SEQUENCE [LARGE SCALE GENOMIC DNA]</scope>
    <source>
        <strain evidence="3 4">DSM 23974</strain>
    </source>
</reference>
<dbReference type="RefSeq" id="WP_158496441.1">
    <property type="nucleotide sequence ID" value="NZ_JACHNA010000001.1"/>
</dbReference>
<proteinExistence type="predicted"/>
<evidence type="ECO:0000259" key="2">
    <source>
        <dbReference type="PROSITE" id="PS50995"/>
    </source>
</evidence>
<evidence type="ECO:0000313" key="4">
    <source>
        <dbReference type="Proteomes" id="UP000540191"/>
    </source>
</evidence>
<dbReference type="InterPro" id="IPR036388">
    <property type="entry name" value="WH-like_DNA-bd_sf"/>
</dbReference>
<evidence type="ECO:0000313" key="3">
    <source>
        <dbReference type="EMBL" id="MBB4735904.1"/>
    </source>
</evidence>
<keyword evidence="3" id="KW-0238">DNA-binding</keyword>
<comment type="caution">
    <text evidence="3">The sequence shown here is derived from an EMBL/GenBank/DDBJ whole genome shotgun (WGS) entry which is preliminary data.</text>
</comment>
<organism evidence="3 4">
    <name type="scientific">Micrococcus cohnii</name>
    <dbReference type="NCBI Taxonomy" id="993416"/>
    <lineage>
        <taxon>Bacteria</taxon>
        <taxon>Bacillati</taxon>
        <taxon>Actinomycetota</taxon>
        <taxon>Actinomycetes</taxon>
        <taxon>Micrococcales</taxon>
        <taxon>Micrococcaceae</taxon>
        <taxon>Micrococcus</taxon>
    </lineage>
</organism>
<dbReference type="PANTHER" id="PTHR33164:SF106">
    <property type="entry name" value="TRANSCRIPTIONAL REGULATORY PROTEIN"/>
    <property type="match status" value="1"/>
</dbReference>
<dbReference type="GO" id="GO:0006950">
    <property type="term" value="P:response to stress"/>
    <property type="evidence" value="ECO:0007669"/>
    <property type="project" value="TreeGrafter"/>
</dbReference>
<dbReference type="PANTHER" id="PTHR33164">
    <property type="entry name" value="TRANSCRIPTIONAL REGULATOR, MARR FAMILY"/>
    <property type="match status" value="1"/>
</dbReference>
<dbReference type="InterPro" id="IPR000835">
    <property type="entry name" value="HTH_MarR-typ"/>
</dbReference>
<dbReference type="EMBL" id="JACHNA010000001">
    <property type="protein sequence ID" value="MBB4735904.1"/>
    <property type="molecule type" value="Genomic_DNA"/>
</dbReference>
<dbReference type="SMART" id="SM00347">
    <property type="entry name" value="HTH_MARR"/>
    <property type="match status" value="1"/>
</dbReference>
<feature type="region of interest" description="Disordered" evidence="1">
    <location>
        <begin position="152"/>
        <end position="178"/>
    </location>
</feature>
<dbReference type="PROSITE" id="PS50995">
    <property type="entry name" value="HTH_MARR_2"/>
    <property type="match status" value="1"/>
</dbReference>
<dbReference type="Proteomes" id="UP000540191">
    <property type="component" value="Unassembled WGS sequence"/>
</dbReference>
<evidence type="ECO:0000256" key="1">
    <source>
        <dbReference type="SAM" id="MobiDB-lite"/>
    </source>
</evidence>
<sequence length="178" mass="18732">MDATTSRHRPMLQALRAFSERADRLVDDAAQELGLHRTDLRALSVLMAHEHAGQAATAGDLRHELNLTPAATTAVLDRLTASGHAVRRRGDHDRRQVFAAPTAAAASDAARAFAPLSARIANVLDGVDDADLAAALRVIRALADALEEPTSQIGTAARTAPAFHPEAGASPPEPSCSR</sequence>
<keyword evidence="4" id="KW-1185">Reference proteome</keyword>